<keyword evidence="12" id="KW-1185">Reference proteome</keyword>
<dbReference type="Pfam" id="PF04290">
    <property type="entry name" value="DctQ"/>
    <property type="match status" value="1"/>
</dbReference>
<dbReference type="OrthoDB" id="7866592at2"/>
<feature type="domain" description="Tripartite ATP-independent periplasmic transporters DctQ component" evidence="10">
    <location>
        <begin position="26"/>
        <end position="153"/>
    </location>
</feature>
<evidence type="ECO:0000256" key="7">
    <source>
        <dbReference type="ARBA" id="ARBA00023136"/>
    </source>
</evidence>
<organism evidence="11 12">
    <name type="scientific">Nitratireductor mangrovi</name>
    <dbReference type="NCBI Taxonomy" id="2599600"/>
    <lineage>
        <taxon>Bacteria</taxon>
        <taxon>Pseudomonadati</taxon>
        <taxon>Pseudomonadota</taxon>
        <taxon>Alphaproteobacteria</taxon>
        <taxon>Hyphomicrobiales</taxon>
        <taxon>Phyllobacteriaceae</taxon>
        <taxon>Nitratireductor</taxon>
    </lineage>
</organism>
<feature type="transmembrane region" description="Helical" evidence="9">
    <location>
        <begin position="130"/>
        <end position="154"/>
    </location>
</feature>
<comment type="function">
    <text evidence="9">Part of the tripartite ATP-independent periplasmic (TRAP) transport system.</text>
</comment>
<name>A0A5B8L4V5_9HYPH</name>
<dbReference type="Proteomes" id="UP000321389">
    <property type="component" value="Chromosome"/>
</dbReference>
<comment type="similarity">
    <text evidence="8 9">Belongs to the TRAP transporter small permease family.</text>
</comment>
<dbReference type="EMBL" id="CP042301">
    <property type="protein sequence ID" value="QDZ02730.1"/>
    <property type="molecule type" value="Genomic_DNA"/>
</dbReference>
<evidence type="ECO:0000313" key="11">
    <source>
        <dbReference type="EMBL" id="QDZ02730.1"/>
    </source>
</evidence>
<dbReference type="GO" id="GO:0022857">
    <property type="term" value="F:transmembrane transporter activity"/>
    <property type="evidence" value="ECO:0007669"/>
    <property type="project" value="UniProtKB-UniRule"/>
</dbReference>
<dbReference type="KEGG" id="niy:FQ775_21455"/>
<sequence length="179" mass="19610">MFRLIRTLGAFSTAIDRIAGVFLAAITLLVVASAIGRYVFTAPIPDAFDISRLMLGVAIMWGFASVGYRGSHIKVDLFAEMMPARIRRIVDLFAWTILFVFTVLMSWKILARVMSAQASGEATFDLRMPAWPFLALIWAGVTVAIVTVLARILIIATGRGTLDHFDAPDVATTSKDDDV</sequence>
<evidence type="ECO:0000256" key="2">
    <source>
        <dbReference type="ARBA" id="ARBA00022448"/>
    </source>
</evidence>
<evidence type="ECO:0000256" key="8">
    <source>
        <dbReference type="ARBA" id="ARBA00038436"/>
    </source>
</evidence>
<keyword evidence="5 9" id="KW-0812">Transmembrane</keyword>
<dbReference type="PANTHER" id="PTHR35011:SF2">
    <property type="entry name" value="2,3-DIKETO-L-GULONATE TRAP TRANSPORTER SMALL PERMEASE PROTEIN YIAM"/>
    <property type="match status" value="1"/>
</dbReference>
<evidence type="ECO:0000313" key="12">
    <source>
        <dbReference type="Proteomes" id="UP000321389"/>
    </source>
</evidence>
<keyword evidence="3" id="KW-1003">Cell membrane</keyword>
<dbReference type="GO" id="GO:0015740">
    <property type="term" value="P:C4-dicarboxylate transport"/>
    <property type="evidence" value="ECO:0007669"/>
    <property type="project" value="TreeGrafter"/>
</dbReference>
<dbReference type="InterPro" id="IPR007387">
    <property type="entry name" value="TRAP_DctQ"/>
</dbReference>
<dbReference type="InterPro" id="IPR055348">
    <property type="entry name" value="DctQ"/>
</dbReference>
<comment type="subunit">
    <text evidence="9">The complex comprises the extracytoplasmic solute receptor protein and the two transmembrane proteins.</text>
</comment>
<keyword evidence="4 9" id="KW-0997">Cell inner membrane</keyword>
<keyword evidence="2 9" id="KW-0813">Transport</keyword>
<evidence type="ECO:0000256" key="9">
    <source>
        <dbReference type="RuleBase" id="RU369079"/>
    </source>
</evidence>
<feature type="transmembrane region" description="Helical" evidence="9">
    <location>
        <begin position="21"/>
        <end position="40"/>
    </location>
</feature>
<accession>A0A5B8L4V5</accession>
<comment type="subcellular location">
    <subcellularLocation>
        <location evidence="1 9">Cell inner membrane</location>
        <topology evidence="1 9">Multi-pass membrane protein</topology>
    </subcellularLocation>
</comment>
<evidence type="ECO:0000256" key="3">
    <source>
        <dbReference type="ARBA" id="ARBA00022475"/>
    </source>
</evidence>
<evidence type="ECO:0000259" key="10">
    <source>
        <dbReference type="Pfam" id="PF04290"/>
    </source>
</evidence>
<keyword evidence="6 9" id="KW-1133">Transmembrane helix</keyword>
<protein>
    <recommendedName>
        <fullName evidence="9">TRAP transporter small permease protein</fullName>
    </recommendedName>
</protein>
<evidence type="ECO:0000256" key="6">
    <source>
        <dbReference type="ARBA" id="ARBA00022989"/>
    </source>
</evidence>
<evidence type="ECO:0000256" key="1">
    <source>
        <dbReference type="ARBA" id="ARBA00004429"/>
    </source>
</evidence>
<keyword evidence="7 9" id="KW-0472">Membrane</keyword>
<feature type="transmembrane region" description="Helical" evidence="9">
    <location>
        <begin position="89"/>
        <end position="110"/>
    </location>
</feature>
<reference evidence="11" key="1">
    <citation type="submission" date="2020-04" db="EMBL/GenBank/DDBJ databases">
        <title>Nitratireductor sp. nov. isolated from mangrove soil.</title>
        <authorList>
            <person name="Ye Y."/>
        </authorList>
    </citation>
    <scope>NUCLEOTIDE SEQUENCE</scope>
    <source>
        <strain evidence="11">SY7</strain>
    </source>
</reference>
<dbReference type="RefSeq" id="WP_146301365.1">
    <property type="nucleotide sequence ID" value="NZ_CP042301.2"/>
</dbReference>
<dbReference type="AlphaFoldDB" id="A0A5B8L4V5"/>
<gene>
    <name evidence="11" type="ORF">FQ775_21455</name>
</gene>
<dbReference type="PANTHER" id="PTHR35011">
    <property type="entry name" value="2,3-DIKETO-L-GULONATE TRAP TRANSPORTER SMALL PERMEASE PROTEIN YIAM"/>
    <property type="match status" value="1"/>
</dbReference>
<proteinExistence type="inferred from homology"/>
<feature type="transmembrane region" description="Helical" evidence="9">
    <location>
        <begin position="52"/>
        <end position="68"/>
    </location>
</feature>
<evidence type="ECO:0000256" key="4">
    <source>
        <dbReference type="ARBA" id="ARBA00022519"/>
    </source>
</evidence>
<evidence type="ECO:0000256" key="5">
    <source>
        <dbReference type="ARBA" id="ARBA00022692"/>
    </source>
</evidence>
<dbReference type="GO" id="GO:0005886">
    <property type="term" value="C:plasma membrane"/>
    <property type="evidence" value="ECO:0007669"/>
    <property type="project" value="UniProtKB-SubCell"/>
</dbReference>